<dbReference type="EMBL" id="CAXHTB010000018">
    <property type="protein sequence ID" value="CAL0325740.1"/>
    <property type="molecule type" value="Genomic_DNA"/>
</dbReference>
<comment type="similarity">
    <text evidence="1">Belongs to the CLV3/ESR signal peptide family.</text>
</comment>
<dbReference type="GO" id="GO:0030154">
    <property type="term" value="P:cell differentiation"/>
    <property type="evidence" value="ECO:0007669"/>
    <property type="project" value="UniProtKB-KW"/>
</dbReference>
<dbReference type="PANTHER" id="PTHR34359:SF5">
    <property type="entry name" value="CLAVATA3_ESR (CLE)-RELATED PROTEIN 9"/>
    <property type="match status" value="1"/>
</dbReference>
<proteinExistence type="inferred from homology"/>
<dbReference type="Proteomes" id="UP001497480">
    <property type="component" value="Unassembled WGS sequence"/>
</dbReference>
<protein>
    <recommendedName>
        <fullName evidence="9">CLAVATA3/ESR (CLE)-related protein 13</fullName>
    </recommendedName>
</protein>
<evidence type="ECO:0000256" key="4">
    <source>
        <dbReference type="ARBA" id="ARBA00023278"/>
    </source>
</evidence>
<keyword evidence="6" id="KW-0472">Membrane</keyword>
<sequence length="113" mass="13502">MALIIKLQHVFSFILWLFLFLIILFYGWFGFRSNIGNTNISNLYVPHSRKMLAAGFDFTPFLHHHHHHHRHHRHNRHHESHMLAKPEPTRSEIDPRYGVEKRLVPTGPNPLHH</sequence>
<organism evidence="7 8">
    <name type="scientific">Lupinus luteus</name>
    <name type="common">European yellow lupine</name>
    <dbReference type="NCBI Taxonomy" id="3873"/>
    <lineage>
        <taxon>Eukaryota</taxon>
        <taxon>Viridiplantae</taxon>
        <taxon>Streptophyta</taxon>
        <taxon>Embryophyta</taxon>
        <taxon>Tracheophyta</taxon>
        <taxon>Spermatophyta</taxon>
        <taxon>Magnoliopsida</taxon>
        <taxon>eudicotyledons</taxon>
        <taxon>Gunneridae</taxon>
        <taxon>Pentapetalae</taxon>
        <taxon>rosids</taxon>
        <taxon>fabids</taxon>
        <taxon>Fabales</taxon>
        <taxon>Fabaceae</taxon>
        <taxon>Papilionoideae</taxon>
        <taxon>50 kb inversion clade</taxon>
        <taxon>genistoids sensu lato</taxon>
        <taxon>core genistoids</taxon>
        <taxon>Genisteae</taxon>
        <taxon>Lupinus</taxon>
    </lineage>
</organism>
<gene>
    <name evidence="7" type="ORF">LLUT_LOCUS26800</name>
</gene>
<evidence type="ECO:0008006" key="9">
    <source>
        <dbReference type="Google" id="ProtNLM"/>
    </source>
</evidence>
<dbReference type="AlphaFoldDB" id="A0AAV1XXG5"/>
<keyword evidence="4" id="KW-0379">Hydroxylation</keyword>
<evidence type="ECO:0000313" key="7">
    <source>
        <dbReference type="EMBL" id="CAL0325740.1"/>
    </source>
</evidence>
<feature type="compositionally biased region" description="Basic and acidic residues" evidence="5">
    <location>
        <begin position="80"/>
        <end position="103"/>
    </location>
</feature>
<keyword evidence="6" id="KW-0812">Transmembrane</keyword>
<evidence type="ECO:0000256" key="5">
    <source>
        <dbReference type="SAM" id="MobiDB-lite"/>
    </source>
</evidence>
<dbReference type="InterPro" id="IPR039618">
    <property type="entry name" value="CLE9-13"/>
</dbReference>
<keyword evidence="3" id="KW-0221">Differentiation</keyword>
<reference evidence="7 8" key="1">
    <citation type="submission" date="2024-03" db="EMBL/GenBank/DDBJ databases">
        <authorList>
            <person name="Martinez-Hernandez J."/>
        </authorList>
    </citation>
    <scope>NUCLEOTIDE SEQUENCE [LARGE SCALE GENOMIC DNA]</scope>
</reference>
<feature type="compositionally biased region" description="Basic residues" evidence="5">
    <location>
        <begin position="69"/>
        <end position="79"/>
    </location>
</feature>
<evidence type="ECO:0000256" key="3">
    <source>
        <dbReference type="ARBA" id="ARBA00022782"/>
    </source>
</evidence>
<evidence type="ECO:0000256" key="1">
    <source>
        <dbReference type="ARBA" id="ARBA00005416"/>
    </source>
</evidence>
<evidence type="ECO:0000256" key="2">
    <source>
        <dbReference type="ARBA" id="ARBA00022473"/>
    </source>
</evidence>
<feature type="transmembrane region" description="Helical" evidence="6">
    <location>
        <begin position="12"/>
        <end position="31"/>
    </location>
</feature>
<dbReference type="PANTHER" id="PTHR34359">
    <property type="entry name" value="CLAVATA3/ESR (CLE)-RELATED PROTEIN 10"/>
    <property type="match status" value="1"/>
</dbReference>
<comment type="caution">
    <text evidence="7">The sequence shown here is derived from an EMBL/GenBank/DDBJ whole genome shotgun (WGS) entry which is preliminary data.</text>
</comment>
<keyword evidence="8" id="KW-1185">Reference proteome</keyword>
<feature type="region of interest" description="Disordered" evidence="5">
    <location>
        <begin position="69"/>
        <end position="113"/>
    </location>
</feature>
<keyword evidence="6" id="KW-1133">Transmembrane helix</keyword>
<name>A0AAV1XXG5_LUPLU</name>
<keyword evidence="2" id="KW-0217">Developmental protein</keyword>
<accession>A0AAV1XXG5</accession>
<evidence type="ECO:0000256" key="6">
    <source>
        <dbReference type="SAM" id="Phobius"/>
    </source>
</evidence>
<evidence type="ECO:0000313" key="8">
    <source>
        <dbReference type="Proteomes" id="UP001497480"/>
    </source>
</evidence>